<dbReference type="SUPFAM" id="SSF46785">
    <property type="entry name" value="Winged helix' DNA-binding domain"/>
    <property type="match status" value="1"/>
</dbReference>
<sequence length="215" mass="22740">MDSGVGETMSATRLLVLGVVRGQGRAHGYLVGRELLSWGAEHWANVKWGSIYHALKQLTKEGKLRAGAEPGDSAPGRTVYELTGEGEAEFLRLLRDALSSADHRPDVLGAGLAMLPALPRAEAIALLRHRLDELEATLGRLSAMLDRSRARETPPHVPELYGLWVDTARGGAEWTRRLIGRLEAGAYAMAGEEGAAFGAGAWSGTGCATAGSGTG</sequence>
<feature type="coiled-coil region" evidence="1">
    <location>
        <begin position="124"/>
        <end position="151"/>
    </location>
</feature>
<evidence type="ECO:0000313" key="4">
    <source>
        <dbReference type="Proteomes" id="UP001596540"/>
    </source>
</evidence>
<name>A0ABW2KFD3_9ACTN</name>
<feature type="domain" description="Transcription regulator PadR N-terminal" evidence="2">
    <location>
        <begin position="16"/>
        <end position="90"/>
    </location>
</feature>
<keyword evidence="1" id="KW-0175">Coiled coil</keyword>
<dbReference type="Pfam" id="PF03551">
    <property type="entry name" value="PadR"/>
    <property type="match status" value="1"/>
</dbReference>
<dbReference type="InterPro" id="IPR052509">
    <property type="entry name" value="Metal_resp_DNA-bind_regulator"/>
</dbReference>
<dbReference type="EMBL" id="JBHTBH010000004">
    <property type="protein sequence ID" value="MFC7327999.1"/>
    <property type="molecule type" value="Genomic_DNA"/>
</dbReference>
<dbReference type="InterPro" id="IPR036390">
    <property type="entry name" value="WH_DNA-bd_sf"/>
</dbReference>
<dbReference type="PANTHER" id="PTHR33169">
    <property type="entry name" value="PADR-FAMILY TRANSCRIPTIONAL REGULATOR"/>
    <property type="match status" value="1"/>
</dbReference>
<evidence type="ECO:0000259" key="2">
    <source>
        <dbReference type="Pfam" id="PF03551"/>
    </source>
</evidence>
<dbReference type="PANTHER" id="PTHR33169:SF14">
    <property type="entry name" value="TRANSCRIPTIONAL REGULATOR RV3488"/>
    <property type="match status" value="1"/>
</dbReference>
<evidence type="ECO:0000256" key="1">
    <source>
        <dbReference type="SAM" id="Coils"/>
    </source>
</evidence>
<comment type="caution">
    <text evidence="3">The sequence shown here is derived from an EMBL/GenBank/DDBJ whole genome shotgun (WGS) entry which is preliminary data.</text>
</comment>
<dbReference type="Gene3D" id="1.10.10.10">
    <property type="entry name" value="Winged helix-like DNA-binding domain superfamily/Winged helix DNA-binding domain"/>
    <property type="match status" value="1"/>
</dbReference>
<protein>
    <submittedName>
        <fullName evidence="3">PadR family transcriptional regulator</fullName>
    </submittedName>
</protein>
<accession>A0ABW2KFD3</accession>
<dbReference type="InterPro" id="IPR005149">
    <property type="entry name" value="Tscrpt_reg_PadR_N"/>
</dbReference>
<keyword evidence="4" id="KW-1185">Reference proteome</keyword>
<evidence type="ECO:0000313" key="3">
    <source>
        <dbReference type="EMBL" id="MFC7327999.1"/>
    </source>
</evidence>
<proteinExistence type="predicted"/>
<dbReference type="Proteomes" id="UP001596540">
    <property type="component" value="Unassembled WGS sequence"/>
</dbReference>
<reference evidence="4" key="1">
    <citation type="journal article" date="2019" name="Int. J. Syst. Evol. Microbiol.">
        <title>The Global Catalogue of Microorganisms (GCM) 10K type strain sequencing project: providing services to taxonomists for standard genome sequencing and annotation.</title>
        <authorList>
            <consortium name="The Broad Institute Genomics Platform"/>
            <consortium name="The Broad Institute Genome Sequencing Center for Infectious Disease"/>
            <person name="Wu L."/>
            <person name="Ma J."/>
        </authorList>
    </citation>
    <scope>NUCLEOTIDE SEQUENCE [LARGE SCALE GENOMIC DNA]</scope>
    <source>
        <strain evidence="4">CGMCC 4.7382</strain>
    </source>
</reference>
<organism evidence="3 4">
    <name type="scientific">Marinactinospora rubrisoli</name>
    <dbReference type="NCBI Taxonomy" id="2715399"/>
    <lineage>
        <taxon>Bacteria</taxon>
        <taxon>Bacillati</taxon>
        <taxon>Actinomycetota</taxon>
        <taxon>Actinomycetes</taxon>
        <taxon>Streptosporangiales</taxon>
        <taxon>Nocardiopsidaceae</taxon>
        <taxon>Marinactinospora</taxon>
    </lineage>
</organism>
<gene>
    <name evidence="3" type="ORF">ACFQRF_09625</name>
</gene>
<dbReference type="InterPro" id="IPR036388">
    <property type="entry name" value="WH-like_DNA-bd_sf"/>
</dbReference>